<protein>
    <recommendedName>
        <fullName evidence="1">AAA+ ATPase domain-containing protein</fullName>
    </recommendedName>
</protein>
<dbReference type="PANTHER" id="PTHR37291">
    <property type="entry name" value="5-METHYLCYTOSINE-SPECIFIC RESTRICTION ENZYME B"/>
    <property type="match status" value="1"/>
</dbReference>
<gene>
    <name evidence="2" type="ORF">J42TS3_19610</name>
</gene>
<dbReference type="InterPro" id="IPR052934">
    <property type="entry name" value="Methyl-DNA_Rec/Restrict_Enz"/>
</dbReference>
<proteinExistence type="predicted"/>
<sequence length="590" mass="67558">MYFSFDVFRYNFEKLRTVNGDGKKGGEQTSGLAVFFAVDMVQRQFATPRLDLNPDNRPHREGVTSKFIELLCVGTTVDNMELQVNNLGQVNIGVKKLANRLSSNFLTTRLKAGSTATGTIGYPGRPAPLLTVGHEVAPGNEWGTEKSEDWQSNFMLFLSGRNCEEDTFPLVVYLLRNFNFENVVGTGAVEPNEKLVSALRTRFTDEVAEYLIENSTIPDEWDSAGFFSDIPINVSQYEELVNVHDEDEKVMTIPFEETEVDETVTKNLILYGPPGTGKTYRTAEITLRACGFWRDELVEDRREVMDIFRYLQENGRVEFVTFHQSFSYEEFVEGMSARVMDGNIEYYIKNGIFKKVCNKAFDDEQGKNYVLIIDEINRANISKVFGELITLIEYDKRAGEENEVEVTLPYSQELFSVPNNVYIIGTMNTADRSIALMDMALRRRFEFEELMPQPELLRRITFGEDEIDLRILLETINKRITLLLDRNHTIGHALFMHVSTLGDLISVIKGKIISTLQEYFYGQWDKVGIVLGDHRKSPELRLIVEDESFDIEELLGKNDYNDQLEQVYIVNPLFGTDDQQDFAIIKSIYS</sequence>
<evidence type="ECO:0000313" key="2">
    <source>
        <dbReference type="EMBL" id="GIP52926.1"/>
    </source>
</evidence>
<dbReference type="Proteomes" id="UP000679992">
    <property type="component" value="Unassembled WGS sequence"/>
</dbReference>
<dbReference type="CDD" id="cd00009">
    <property type="entry name" value="AAA"/>
    <property type="match status" value="1"/>
</dbReference>
<reference evidence="2 3" key="1">
    <citation type="submission" date="2021-03" db="EMBL/GenBank/DDBJ databases">
        <title>Antimicrobial resistance genes in bacteria isolated from Japanese honey, and their potential for conferring macrolide and lincosamide resistance in the American foulbrood pathogen Paenibacillus larvae.</title>
        <authorList>
            <person name="Okamoto M."/>
            <person name="Kumagai M."/>
            <person name="Kanamori H."/>
            <person name="Takamatsu D."/>
        </authorList>
    </citation>
    <scope>NUCLEOTIDE SEQUENCE [LARGE SCALE GENOMIC DNA]</scope>
    <source>
        <strain evidence="2 3">J42TS3</strain>
    </source>
</reference>
<accession>A0ABQ4MAA4</accession>
<evidence type="ECO:0000313" key="3">
    <source>
        <dbReference type="Proteomes" id="UP000679992"/>
    </source>
</evidence>
<dbReference type="InterPro" id="IPR011704">
    <property type="entry name" value="ATPase_dyneun-rel_AAA"/>
</dbReference>
<dbReference type="SUPFAM" id="SSF52540">
    <property type="entry name" value="P-loop containing nucleoside triphosphate hydrolases"/>
    <property type="match status" value="1"/>
</dbReference>
<name>A0ABQ4MAA4_9BACL</name>
<keyword evidence="3" id="KW-1185">Reference proteome</keyword>
<dbReference type="Pfam" id="PF07728">
    <property type="entry name" value="AAA_5"/>
    <property type="match status" value="1"/>
</dbReference>
<organism evidence="2 3">
    <name type="scientific">Paenibacillus vini</name>
    <dbReference type="NCBI Taxonomy" id="1476024"/>
    <lineage>
        <taxon>Bacteria</taxon>
        <taxon>Bacillati</taxon>
        <taxon>Bacillota</taxon>
        <taxon>Bacilli</taxon>
        <taxon>Bacillales</taxon>
        <taxon>Paenibacillaceae</taxon>
        <taxon>Paenibacillus</taxon>
    </lineage>
</organism>
<evidence type="ECO:0000259" key="1">
    <source>
        <dbReference type="SMART" id="SM00382"/>
    </source>
</evidence>
<dbReference type="InterPro" id="IPR003593">
    <property type="entry name" value="AAA+_ATPase"/>
</dbReference>
<dbReference type="PANTHER" id="PTHR37291:SF1">
    <property type="entry name" value="TYPE IV METHYL-DIRECTED RESTRICTION ENZYME ECOKMCRB SUBUNIT"/>
    <property type="match status" value="1"/>
</dbReference>
<dbReference type="RefSeq" id="WP_213654609.1">
    <property type="nucleotide sequence ID" value="NZ_BOSL01000005.1"/>
</dbReference>
<dbReference type="EMBL" id="BOSL01000005">
    <property type="protein sequence ID" value="GIP52926.1"/>
    <property type="molecule type" value="Genomic_DNA"/>
</dbReference>
<dbReference type="InterPro" id="IPR027417">
    <property type="entry name" value="P-loop_NTPase"/>
</dbReference>
<dbReference type="Gene3D" id="3.40.50.300">
    <property type="entry name" value="P-loop containing nucleotide triphosphate hydrolases"/>
    <property type="match status" value="1"/>
</dbReference>
<comment type="caution">
    <text evidence="2">The sequence shown here is derived from an EMBL/GenBank/DDBJ whole genome shotgun (WGS) entry which is preliminary data.</text>
</comment>
<dbReference type="SMART" id="SM00382">
    <property type="entry name" value="AAA"/>
    <property type="match status" value="1"/>
</dbReference>
<feature type="domain" description="AAA+ ATPase" evidence="1">
    <location>
        <begin position="264"/>
        <end position="455"/>
    </location>
</feature>